<gene>
    <name evidence="4" type="ORF">F5544_01815</name>
</gene>
<dbReference type="InterPro" id="IPR011990">
    <property type="entry name" value="TPR-like_helical_dom_sf"/>
</dbReference>
<reference evidence="4 5" key="1">
    <citation type="journal article" date="2019" name="ACS Chem. Biol.">
        <title>Identification and Mobilization of a Cryptic Antibiotic Biosynthesis Gene Locus from a Human-Pathogenic Nocardia Isolate.</title>
        <authorList>
            <person name="Herisse M."/>
            <person name="Ishida K."/>
            <person name="Porter J.L."/>
            <person name="Howden B."/>
            <person name="Hertweck C."/>
            <person name="Stinear T.P."/>
            <person name="Pidot S.J."/>
        </authorList>
    </citation>
    <scope>NUCLEOTIDE SEQUENCE [LARGE SCALE GENOMIC DNA]</scope>
    <source>
        <strain evidence="4 5">AUSMDU00012717</strain>
    </source>
</reference>
<organism evidence="4 5">
    <name type="scientific">Nocardia arthritidis</name>
    <dbReference type="NCBI Taxonomy" id="228602"/>
    <lineage>
        <taxon>Bacteria</taxon>
        <taxon>Bacillati</taxon>
        <taxon>Actinomycetota</taxon>
        <taxon>Actinomycetes</taxon>
        <taxon>Mycobacteriales</taxon>
        <taxon>Nocardiaceae</taxon>
        <taxon>Nocardia</taxon>
    </lineage>
</organism>
<proteinExistence type="predicted"/>
<dbReference type="KEGG" id="nah:F5544_01815"/>
<dbReference type="Pfam" id="PF13431">
    <property type="entry name" value="TPR_17"/>
    <property type="match status" value="1"/>
</dbReference>
<dbReference type="InterPro" id="IPR019734">
    <property type="entry name" value="TPR_rpt"/>
</dbReference>
<feature type="region of interest" description="Disordered" evidence="3">
    <location>
        <begin position="43"/>
        <end position="71"/>
    </location>
</feature>
<evidence type="ECO:0000256" key="3">
    <source>
        <dbReference type="SAM" id="MobiDB-lite"/>
    </source>
</evidence>
<dbReference type="InterPro" id="IPR050498">
    <property type="entry name" value="Ycf3"/>
</dbReference>
<dbReference type="EMBL" id="CP046172">
    <property type="protein sequence ID" value="QIS08285.1"/>
    <property type="molecule type" value="Genomic_DNA"/>
</dbReference>
<dbReference type="SUPFAM" id="SSF48452">
    <property type="entry name" value="TPR-like"/>
    <property type="match status" value="1"/>
</dbReference>
<evidence type="ECO:0000256" key="2">
    <source>
        <dbReference type="ARBA" id="ARBA00022803"/>
    </source>
</evidence>
<dbReference type="Pfam" id="PF13432">
    <property type="entry name" value="TPR_16"/>
    <property type="match status" value="1"/>
</dbReference>
<dbReference type="Gene3D" id="1.25.40.10">
    <property type="entry name" value="Tetratricopeptide repeat domain"/>
    <property type="match status" value="3"/>
</dbReference>
<accession>A0A6G9Y4X4</accession>
<dbReference type="SMART" id="SM00028">
    <property type="entry name" value="TPR"/>
    <property type="match status" value="4"/>
</dbReference>
<evidence type="ECO:0000256" key="1">
    <source>
        <dbReference type="ARBA" id="ARBA00022737"/>
    </source>
</evidence>
<dbReference type="PANTHER" id="PTHR44858">
    <property type="entry name" value="TETRATRICOPEPTIDE REPEAT PROTEIN 6"/>
    <property type="match status" value="1"/>
</dbReference>
<evidence type="ECO:0000313" key="5">
    <source>
        <dbReference type="Proteomes" id="UP000503540"/>
    </source>
</evidence>
<sequence>MASPVPIWLTSVPPQRNWRWPSRFAPVRSVPSRCAISRRRWPRSSRVRARGSNPPATWSNSPITTAPTTSWQSTCAPRSSADFAAMNAQVERARTLIELNRPAAARELLATVLAAEPDNAGALAALASAWYQSGDYGQTITSCRSALSALPTYQYAWRLLAFAEFQLSLRSADDRREQSSRRRNAVAAARRAVELGPEDAENLRTLAVVQQFADPREALTLLDDAMELEPENAGIHLLRGAILRRQTSRPDALAQADTALRKALELDPENARARYNLALTQLASGRRRAGRDGLRKAAELDPELADEVRAQLAVSTRIGRMRSFVRNYPAAYAAVRAARADQPSVIRSGPRKPTVRLIAAMVGFGIIALSHFLGNSDRDRTPAPVIPNIPTYQPFSTPNRLVPPAWPVLPSQFPTLAPPRPTR</sequence>
<keyword evidence="1" id="KW-0677">Repeat</keyword>
<dbReference type="AlphaFoldDB" id="A0A6G9Y4X4"/>
<evidence type="ECO:0000313" key="4">
    <source>
        <dbReference type="EMBL" id="QIS08285.1"/>
    </source>
</evidence>
<protein>
    <submittedName>
        <fullName evidence="4">Tetratricopeptide repeat protein</fullName>
    </submittedName>
</protein>
<dbReference type="Proteomes" id="UP000503540">
    <property type="component" value="Chromosome"/>
</dbReference>
<feature type="compositionally biased region" description="Polar residues" evidence="3">
    <location>
        <begin position="54"/>
        <end position="71"/>
    </location>
</feature>
<name>A0A6G9Y4X4_9NOCA</name>
<keyword evidence="5" id="KW-1185">Reference proteome</keyword>
<keyword evidence="2" id="KW-0802">TPR repeat</keyword>
<dbReference type="PANTHER" id="PTHR44858:SF1">
    <property type="entry name" value="UDP-N-ACETYLGLUCOSAMINE--PEPTIDE N-ACETYLGLUCOSAMINYLTRANSFERASE SPINDLY-RELATED"/>
    <property type="match status" value="1"/>
</dbReference>